<evidence type="ECO:0000313" key="1">
    <source>
        <dbReference type="EMBL" id="MXP23628.1"/>
    </source>
</evidence>
<proteinExistence type="predicted"/>
<keyword evidence="2" id="KW-1185">Reference proteome</keyword>
<comment type="caution">
    <text evidence="1">The sequence shown here is derived from an EMBL/GenBank/DDBJ whole genome shotgun (WGS) entry which is preliminary data.</text>
</comment>
<protein>
    <submittedName>
        <fullName evidence="1">Uncharacterized protein</fullName>
    </submittedName>
</protein>
<accession>A0A6L7GY64</accession>
<evidence type="ECO:0000313" key="2">
    <source>
        <dbReference type="Proteomes" id="UP000475545"/>
    </source>
</evidence>
<sequence length="174" mass="18342">MMRVKVHAPLPDSAATVDDGSPLTAVQAAQVRAHGRAVTQAMIDRLTEGTELVPGSGSTEEWAGCCAVADALSHGSHYNGVLYATDIVFEPETAVDADTVRTKFAPVEIGWHEDDSCIGSAGIFRVSVETSAAVRIQVSSPCYFIRELDASDGGTLPGEDIIAVTGFLQKAWAH</sequence>
<dbReference type="EMBL" id="WMBR01000006">
    <property type="protein sequence ID" value="MXP23628.1"/>
    <property type="molecule type" value="Genomic_DNA"/>
</dbReference>
<dbReference type="Proteomes" id="UP000475545">
    <property type="component" value="Unassembled WGS sequence"/>
</dbReference>
<reference evidence="1 2" key="1">
    <citation type="submission" date="2019-11" db="EMBL/GenBank/DDBJ databases">
        <title>Gordonia sp. nov., a novel actinobacterium isolated from mangrove soil in Hainan.</title>
        <authorList>
            <person name="Huang X."/>
            <person name="Xie Y."/>
            <person name="Chu X."/>
            <person name="Xiao K."/>
        </authorList>
    </citation>
    <scope>NUCLEOTIDE SEQUENCE [LARGE SCALE GENOMIC DNA]</scope>
    <source>
        <strain evidence="1 2">HNM0687</strain>
    </source>
</reference>
<dbReference type="AlphaFoldDB" id="A0A6L7GY64"/>
<name>A0A6L7GY64_9ACTN</name>
<organism evidence="1 2">
    <name type="scientific">Gordonia mangrovi</name>
    <dbReference type="NCBI Taxonomy" id="2665643"/>
    <lineage>
        <taxon>Bacteria</taxon>
        <taxon>Bacillati</taxon>
        <taxon>Actinomycetota</taxon>
        <taxon>Actinomycetes</taxon>
        <taxon>Mycobacteriales</taxon>
        <taxon>Gordoniaceae</taxon>
        <taxon>Gordonia</taxon>
    </lineage>
</organism>
<gene>
    <name evidence="1" type="ORF">GIY30_20010</name>
</gene>
<dbReference type="RefSeq" id="WP_160903824.1">
    <property type="nucleotide sequence ID" value="NZ_CP102850.1"/>
</dbReference>